<dbReference type="EC" id="1.3.1.28" evidence="3"/>
<gene>
    <name evidence="6" type="ORF">ACFYNZ_13660</name>
</gene>
<dbReference type="PANTHER" id="PTHR42760:SF115">
    <property type="entry name" value="3-OXOACYL-[ACYL-CARRIER-PROTEIN] REDUCTASE FABG"/>
    <property type="match status" value="1"/>
</dbReference>
<reference evidence="6 7" key="1">
    <citation type="submission" date="2024-10" db="EMBL/GenBank/DDBJ databases">
        <title>The Natural Products Discovery Center: Release of the First 8490 Sequenced Strains for Exploring Actinobacteria Biosynthetic Diversity.</title>
        <authorList>
            <person name="Kalkreuter E."/>
            <person name="Kautsar S.A."/>
            <person name="Yang D."/>
            <person name="Bader C.D."/>
            <person name="Teijaro C.N."/>
            <person name="Fluegel L."/>
            <person name="Davis C.M."/>
            <person name="Simpson J.R."/>
            <person name="Lauterbach L."/>
            <person name="Steele A.D."/>
            <person name="Gui C."/>
            <person name="Meng S."/>
            <person name="Li G."/>
            <person name="Viehrig K."/>
            <person name="Ye F."/>
            <person name="Su P."/>
            <person name="Kiefer A.F."/>
            <person name="Nichols A."/>
            <person name="Cepeda A.J."/>
            <person name="Yan W."/>
            <person name="Fan B."/>
            <person name="Jiang Y."/>
            <person name="Adhikari A."/>
            <person name="Zheng C.-J."/>
            <person name="Schuster L."/>
            <person name="Cowan T.M."/>
            <person name="Smanski M.J."/>
            <person name="Chevrette M.G."/>
            <person name="De Carvalho L.P.S."/>
            <person name="Shen B."/>
        </authorList>
    </citation>
    <scope>NUCLEOTIDE SEQUENCE [LARGE SCALE GENOMIC DNA]</scope>
    <source>
        <strain evidence="6 7">NPDC007147</strain>
    </source>
</reference>
<dbReference type="PRINTS" id="PR01397">
    <property type="entry name" value="DHBDHDRGNASE"/>
</dbReference>
<comment type="caution">
    <text evidence="6">The sequence shown here is derived from an EMBL/GenBank/DDBJ whole genome shotgun (WGS) entry which is preliminary data.</text>
</comment>
<feature type="domain" description="Ketoreductase" evidence="5">
    <location>
        <begin position="19"/>
        <end position="200"/>
    </location>
</feature>
<keyword evidence="2 6" id="KW-0560">Oxidoreductase</keyword>
<evidence type="ECO:0000256" key="2">
    <source>
        <dbReference type="ARBA" id="ARBA00023002"/>
    </source>
</evidence>
<evidence type="ECO:0000313" key="7">
    <source>
        <dbReference type="Proteomes" id="UP001601197"/>
    </source>
</evidence>
<dbReference type="SUPFAM" id="SSF51735">
    <property type="entry name" value="NAD(P)-binding Rossmann-fold domains"/>
    <property type="match status" value="1"/>
</dbReference>
<dbReference type="InterPro" id="IPR020904">
    <property type="entry name" value="Sc_DH/Rdtase_CS"/>
</dbReference>
<name>A0ABW6KTL0_9ACTN</name>
<evidence type="ECO:0000256" key="3">
    <source>
        <dbReference type="NCBIfam" id="TIGR04316"/>
    </source>
</evidence>
<dbReference type="InterPro" id="IPR036291">
    <property type="entry name" value="NAD(P)-bd_dom_sf"/>
</dbReference>
<organism evidence="6 7">
    <name type="scientific">Streptomyces kebangsaanensis</name>
    <dbReference type="NCBI Taxonomy" id="864058"/>
    <lineage>
        <taxon>Bacteria</taxon>
        <taxon>Bacillati</taxon>
        <taxon>Actinomycetota</taxon>
        <taxon>Actinomycetes</taxon>
        <taxon>Kitasatosporales</taxon>
        <taxon>Streptomycetaceae</taxon>
        <taxon>Streptomyces</taxon>
    </lineage>
</organism>
<dbReference type="NCBIfam" id="NF006074">
    <property type="entry name" value="PRK08220.1"/>
    <property type="match status" value="1"/>
</dbReference>
<dbReference type="Gene3D" id="3.40.50.720">
    <property type="entry name" value="NAD(P)-binding Rossmann-like Domain"/>
    <property type="match status" value="1"/>
</dbReference>
<protein>
    <recommendedName>
        <fullName evidence="3">2,3-dihydro-2,3-dihydroxybenzoate dehydrogenase</fullName>
        <ecNumber evidence="3">1.3.1.28</ecNumber>
    </recommendedName>
</protein>
<evidence type="ECO:0000313" key="6">
    <source>
        <dbReference type="EMBL" id="MFE9170552.1"/>
    </source>
</evidence>
<evidence type="ECO:0000256" key="4">
    <source>
        <dbReference type="RuleBase" id="RU000363"/>
    </source>
</evidence>
<dbReference type="SMART" id="SM00822">
    <property type="entry name" value="PKS_KR"/>
    <property type="match status" value="1"/>
</dbReference>
<accession>A0ABW6KTL0</accession>
<dbReference type="PRINTS" id="PR00080">
    <property type="entry name" value="SDRFAMILY"/>
</dbReference>
<dbReference type="InterPro" id="IPR003560">
    <property type="entry name" value="DHB_DH"/>
</dbReference>
<keyword evidence="7" id="KW-1185">Reference proteome</keyword>
<dbReference type="RefSeq" id="WP_388346901.1">
    <property type="nucleotide sequence ID" value="NZ_JBIAFJ010000009.1"/>
</dbReference>
<dbReference type="NCBIfam" id="TIGR04316">
    <property type="entry name" value="dhbA_paeA"/>
    <property type="match status" value="1"/>
</dbReference>
<dbReference type="GO" id="GO:0008667">
    <property type="term" value="F:2,3-dihydro-2,3-dihydroxybenzoate dehydrogenase activity"/>
    <property type="evidence" value="ECO:0007669"/>
    <property type="project" value="UniProtKB-EC"/>
</dbReference>
<dbReference type="Proteomes" id="UP001601197">
    <property type="component" value="Unassembled WGS sequence"/>
</dbReference>
<comment type="similarity">
    <text evidence="1 4">Belongs to the short-chain dehydrogenases/reductases (SDR) family.</text>
</comment>
<dbReference type="InterPro" id="IPR057326">
    <property type="entry name" value="KR_dom"/>
</dbReference>
<evidence type="ECO:0000259" key="5">
    <source>
        <dbReference type="SMART" id="SM00822"/>
    </source>
</evidence>
<proteinExistence type="inferred from homology"/>
<dbReference type="InterPro" id="IPR002347">
    <property type="entry name" value="SDR_fam"/>
</dbReference>
<dbReference type="Pfam" id="PF00106">
    <property type="entry name" value="adh_short"/>
    <property type="match status" value="1"/>
</dbReference>
<dbReference type="EMBL" id="JBIAFJ010000009">
    <property type="protein sequence ID" value="MFE9170552.1"/>
    <property type="molecule type" value="Genomic_DNA"/>
</dbReference>
<sequence length="271" mass="27908">MDTQATRTPTAPGRSTTTQVALVTGAAGGIGSAVARTLAERGIGVAAVDVRTTELRELAEKLTADGLTVAALPADVAGADRAEAVVEEAEQRLGPLDFLVNAAGVLRLGRVPEYRPEDWSTTFSVNAQGVFLMSQAVVRRMVPRRRGAIVTVSSNAAAVPRAGMAAYAASKAAATMFTKSLGLEVARYGIRCNVVAPGSTDTPMLSSMWQDASGPRRTIDGDPGDFRVGIPLGRLAVPSDVAEAVAFLLSDQASHITLHALTVDGGAALGA</sequence>
<evidence type="ECO:0000256" key="1">
    <source>
        <dbReference type="ARBA" id="ARBA00006484"/>
    </source>
</evidence>
<dbReference type="PANTHER" id="PTHR42760">
    <property type="entry name" value="SHORT-CHAIN DEHYDROGENASES/REDUCTASES FAMILY MEMBER"/>
    <property type="match status" value="1"/>
</dbReference>
<dbReference type="PROSITE" id="PS00061">
    <property type="entry name" value="ADH_SHORT"/>
    <property type="match status" value="1"/>
</dbReference>